<evidence type="ECO:0000259" key="5">
    <source>
        <dbReference type="Pfam" id="PF02775"/>
    </source>
</evidence>
<comment type="similarity">
    <text evidence="1 3">Belongs to the TPP enzyme family.</text>
</comment>
<evidence type="ECO:0000313" key="7">
    <source>
        <dbReference type="EMBL" id="MBJ7544951.1"/>
    </source>
</evidence>
<accession>A0A8I1GII0</accession>
<dbReference type="InterPro" id="IPR029035">
    <property type="entry name" value="DHS-like_NAD/FAD-binding_dom"/>
</dbReference>
<dbReference type="GO" id="GO:0009099">
    <property type="term" value="P:L-valine biosynthetic process"/>
    <property type="evidence" value="ECO:0007669"/>
    <property type="project" value="TreeGrafter"/>
</dbReference>
<dbReference type="GO" id="GO:0005948">
    <property type="term" value="C:acetolactate synthase complex"/>
    <property type="evidence" value="ECO:0007669"/>
    <property type="project" value="TreeGrafter"/>
</dbReference>
<evidence type="ECO:0000313" key="8">
    <source>
        <dbReference type="Proteomes" id="UP000623250"/>
    </source>
</evidence>
<dbReference type="GO" id="GO:0003984">
    <property type="term" value="F:acetolactate synthase activity"/>
    <property type="evidence" value="ECO:0007669"/>
    <property type="project" value="TreeGrafter"/>
</dbReference>
<dbReference type="GO" id="GO:0050660">
    <property type="term" value="F:flavin adenine dinucleotide binding"/>
    <property type="evidence" value="ECO:0007669"/>
    <property type="project" value="TreeGrafter"/>
</dbReference>
<evidence type="ECO:0000256" key="1">
    <source>
        <dbReference type="ARBA" id="ARBA00007812"/>
    </source>
</evidence>
<dbReference type="EMBL" id="JAEMUK010000083">
    <property type="protein sequence ID" value="MBJ7544951.1"/>
    <property type="molecule type" value="Genomic_DNA"/>
</dbReference>
<dbReference type="GO" id="GO:0009097">
    <property type="term" value="P:isoleucine biosynthetic process"/>
    <property type="evidence" value="ECO:0007669"/>
    <property type="project" value="TreeGrafter"/>
</dbReference>
<dbReference type="CDD" id="cd00568">
    <property type="entry name" value="TPP_enzymes"/>
    <property type="match status" value="1"/>
</dbReference>
<dbReference type="PANTHER" id="PTHR18968">
    <property type="entry name" value="THIAMINE PYROPHOSPHATE ENZYMES"/>
    <property type="match status" value="1"/>
</dbReference>
<dbReference type="CDD" id="cd07035">
    <property type="entry name" value="TPP_PYR_POX_like"/>
    <property type="match status" value="1"/>
</dbReference>
<dbReference type="SUPFAM" id="SSF52518">
    <property type="entry name" value="Thiamin diphosphate-binding fold (THDP-binding)"/>
    <property type="match status" value="2"/>
</dbReference>
<dbReference type="InterPro" id="IPR012000">
    <property type="entry name" value="Thiamin_PyroP_enz_cen_dom"/>
</dbReference>
<dbReference type="InterPro" id="IPR029061">
    <property type="entry name" value="THDP-binding"/>
</dbReference>
<dbReference type="Pfam" id="PF02775">
    <property type="entry name" value="TPP_enzyme_C"/>
    <property type="match status" value="1"/>
</dbReference>
<gene>
    <name evidence="7" type="ORF">JDN41_15460</name>
</gene>
<dbReference type="FunFam" id="3.40.50.970:FF:000007">
    <property type="entry name" value="Acetolactate synthase"/>
    <property type="match status" value="1"/>
</dbReference>
<dbReference type="InterPro" id="IPR045229">
    <property type="entry name" value="TPP_enz"/>
</dbReference>
<dbReference type="InterPro" id="IPR012001">
    <property type="entry name" value="Thiamin_PyroP_enz_TPP-bd_dom"/>
</dbReference>
<comment type="caution">
    <text evidence="7">The sequence shown here is derived from an EMBL/GenBank/DDBJ whole genome shotgun (WGS) entry which is preliminary data.</text>
</comment>
<organism evidence="7 8">
    <name type="scientific">Rhodomicrobium udaipurense</name>
    <dbReference type="NCBI Taxonomy" id="1202716"/>
    <lineage>
        <taxon>Bacteria</taxon>
        <taxon>Pseudomonadati</taxon>
        <taxon>Pseudomonadota</taxon>
        <taxon>Alphaproteobacteria</taxon>
        <taxon>Hyphomicrobiales</taxon>
        <taxon>Hyphomicrobiaceae</taxon>
        <taxon>Rhodomicrobium</taxon>
    </lineage>
</organism>
<keyword evidence="8" id="KW-1185">Reference proteome</keyword>
<feature type="domain" description="Thiamine pyrophosphate enzyme TPP-binding" evidence="5">
    <location>
        <begin position="388"/>
        <end position="533"/>
    </location>
</feature>
<evidence type="ECO:0000259" key="6">
    <source>
        <dbReference type="Pfam" id="PF02776"/>
    </source>
</evidence>
<dbReference type="RefSeq" id="WP_037233503.1">
    <property type="nucleotide sequence ID" value="NZ_JAEMUK010000083.1"/>
</dbReference>
<sequence length="558" mass="60252">MSEISRSGGRILADQLRLHGARMIFGVPGESYLAVLDALYDHERDMPYIVCRQEGGAAMMAEAYGKLTGEPGICMVTRGPGATNASAGLHVARQDSTPMILIVGQVGRSMRDREAFQEIDYRRMFGEVSKWVAEIEEAARIPEYVARAFATATSGRPGPVVLAVPEDVLRERATVADALPYSRVEAAPARAQMAEFRKRLSAAERPLMIVGGGGWDKDIALKVKAFAEHSGLPVAASFRRQSYFDNTSPCYVGDLGISLNPALKRRIDESDLIIAVGPRLGEMPSQGYSLFDIPKPKQPFIHIHAGAEELGRVYQADLAINAGPHAFADALEDMKPLDGAAWAAWRESARADYEAWIAPEKTPGALQLAEVVAYLRETLPGNAIIANGAGNFAAWVHRFYTYRECGTGLAPISGSMGYGVPAGVAAKLVHPGRTVVTFAGDGDFLMTGQEFATAVQHGAPVIFIVVNNGMYGTIRMHQERHYPGRVSGTSLRNPDFAAYARAFGGHGAVVERTEDFPAAFEEARASGLPSILELRIDPEAINPKQSLSEIRAAALRKS</sequence>
<dbReference type="Proteomes" id="UP000623250">
    <property type="component" value="Unassembled WGS sequence"/>
</dbReference>
<dbReference type="AlphaFoldDB" id="A0A8I1GII0"/>
<dbReference type="SUPFAM" id="SSF52467">
    <property type="entry name" value="DHS-like NAD/FAD-binding domain"/>
    <property type="match status" value="1"/>
</dbReference>
<evidence type="ECO:0000259" key="4">
    <source>
        <dbReference type="Pfam" id="PF00205"/>
    </source>
</evidence>
<reference evidence="7 8" key="1">
    <citation type="submission" date="2020-12" db="EMBL/GenBank/DDBJ databases">
        <title>Revised draft genomes of Rhodomicrobium vannielii ATCC 17100 and Rhodomicrobium udaipurense JA643.</title>
        <authorList>
            <person name="Conners E.M."/>
            <person name="Davenport E.J."/>
            <person name="Bose A."/>
        </authorList>
    </citation>
    <scope>NUCLEOTIDE SEQUENCE [LARGE SCALE GENOMIC DNA]</scope>
    <source>
        <strain evidence="7 8">JA643</strain>
    </source>
</reference>
<feature type="domain" description="Thiamine pyrophosphate enzyme central" evidence="4">
    <location>
        <begin position="196"/>
        <end position="331"/>
    </location>
</feature>
<feature type="domain" description="Thiamine pyrophosphate enzyme N-terminal TPP-binding" evidence="6">
    <location>
        <begin position="7"/>
        <end position="121"/>
    </location>
</feature>
<evidence type="ECO:0000256" key="2">
    <source>
        <dbReference type="ARBA" id="ARBA00023052"/>
    </source>
</evidence>
<name>A0A8I1GII0_9HYPH</name>
<keyword evidence="2 3" id="KW-0786">Thiamine pyrophosphate</keyword>
<dbReference type="Gene3D" id="3.40.50.970">
    <property type="match status" value="2"/>
</dbReference>
<evidence type="ECO:0000256" key="3">
    <source>
        <dbReference type="RuleBase" id="RU362132"/>
    </source>
</evidence>
<dbReference type="GO" id="GO:0030976">
    <property type="term" value="F:thiamine pyrophosphate binding"/>
    <property type="evidence" value="ECO:0007669"/>
    <property type="project" value="InterPro"/>
</dbReference>
<protein>
    <submittedName>
        <fullName evidence="7">Thiamine pyrophosphate-binding protein</fullName>
    </submittedName>
</protein>
<dbReference type="PANTHER" id="PTHR18968:SF120">
    <property type="entry name" value="ACETOLACTATE SYNTHASE LARGE SUBUNIT"/>
    <property type="match status" value="1"/>
</dbReference>
<dbReference type="InterPro" id="IPR011766">
    <property type="entry name" value="TPP_enzyme_TPP-bd"/>
</dbReference>
<dbReference type="GO" id="GO:0000287">
    <property type="term" value="F:magnesium ion binding"/>
    <property type="evidence" value="ECO:0007669"/>
    <property type="project" value="InterPro"/>
</dbReference>
<proteinExistence type="inferred from homology"/>
<dbReference type="Gene3D" id="3.40.50.1220">
    <property type="entry name" value="TPP-binding domain"/>
    <property type="match status" value="1"/>
</dbReference>
<dbReference type="Pfam" id="PF00205">
    <property type="entry name" value="TPP_enzyme_M"/>
    <property type="match status" value="1"/>
</dbReference>
<dbReference type="NCBIfam" id="NF006052">
    <property type="entry name" value="PRK08199.1"/>
    <property type="match status" value="1"/>
</dbReference>
<dbReference type="Pfam" id="PF02776">
    <property type="entry name" value="TPP_enzyme_N"/>
    <property type="match status" value="1"/>
</dbReference>